<reference evidence="2 3" key="1">
    <citation type="submission" date="2024-12" db="EMBL/GenBank/DDBJ databases">
        <authorList>
            <person name="Hu S."/>
        </authorList>
    </citation>
    <scope>NUCLEOTIDE SEQUENCE [LARGE SCALE GENOMIC DNA]</scope>
    <source>
        <strain evidence="2 3">P-25</strain>
    </source>
</reference>
<dbReference type="Proteomes" id="UP001517367">
    <property type="component" value="Unassembled WGS sequence"/>
</dbReference>
<protein>
    <submittedName>
        <fullName evidence="2">Uncharacterized protein</fullName>
    </submittedName>
</protein>
<name>A0ABW9JH02_9SPHI</name>
<keyword evidence="1" id="KW-1133">Transmembrane helix</keyword>
<gene>
    <name evidence="2" type="ORF">E5L68_005955</name>
</gene>
<accession>A0ABW9JH02</accession>
<evidence type="ECO:0000313" key="3">
    <source>
        <dbReference type="Proteomes" id="UP001517367"/>
    </source>
</evidence>
<evidence type="ECO:0000313" key="2">
    <source>
        <dbReference type="EMBL" id="MFN0290924.1"/>
    </source>
</evidence>
<feature type="transmembrane region" description="Helical" evidence="1">
    <location>
        <begin position="6"/>
        <end position="26"/>
    </location>
</feature>
<sequence length="167" mass="18932">MKPKLGKSLSIIAVLLIIIAGGYYVMKMRSGGKKAASFVSLTYKWGVGDTLQNSYDSKTGQYQFISQNDKLIKENFKLRINNIIFLHSKINEQDLLAIPDTIANAQANLNDAKVLRHEFKFVYEDSTKNIIYLTNYNADPMIGNKAHQLQQLVQQVITEAEQRYVGK</sequence>
<keyword evidence="1" id="KW-0812">Transmembrane</keyword>
<evidence type="ECO:0000256" key="1">
    <source>
        <dbReference type="SAM" id="Phobius"/>
    </source>
</evidence>
<proteinExistence type="predicted"/>
<keyword evidence="1" id="KW-0472">Membrane</keyword>
<dbReference type="EMBL" id="SRMP02000007">
    <property type="protein sequence ID" value="MFN0290924.1"/>
    <property type="molecule type" value="Genomic_DNA"/>
</dbReference>
<comment type="caution">
    <text evidence="2">The sequence shown here is derived from an EMBL/GenBank/DDBJ whole genome shotgun (WGS) entry which is preliminary data.</text>
</comment>
<organism evidence="2 3">
    <name type="scientific">Pedobacter helvus</name>
    <dbReference type="NCBI Taxonomy" id="2563444"/>
    <lineage>
        <taxon>Bacteria</taxon>
        <taxon>Pseudomonadati</taxon>
        <taxon>Bacteroidota</taxon>
        <taxon>Sphingobacteriia</taxon>
        <taxon>Sphingobacteriales</taxon>
        <taxon>Sphingobacteriaceae</taxon>
        <taxon>Pedobacter</taxon>
    </lineage>
</organism>
<dbReference type="RefSeq" id="WP_138730138.1">
    <property type="nucleotide sequence ID" value="NZ_SRMP02000007.1"/>
</dbReference>
<keyword evidence="3" id="KW-1185">Reference proteome</keyword>